<evidence type="ECO:0000313" key="2">
    <source>
        <dbReference type="Proteomes" id="UP000192721"/>
    </source>
</evidence>
<dbReference type="AlphaFoldDB" id="A0A1W0D5S6"/>
<organism evidence="1 2">
    <name type="scientific">Chromobacterium haemolyticum</name>
    <dbReference type="NCBI Taxonomy" id="394935"/>
    <lineage>
        <taxon>Bacteria</taxon>
        <taxon>Pseudomonadati</taxon>
        <taxon>Pseudomonadota</taxon>
        <taxon>Betaproteobacteria</taxon>
        <taxon>Neisseriales</taxon>
        <taxon>Chromobacteriaceae</taxon>
        <taxon>Chromobacterium</taxon>
    </lineage>
</organism>
<dbReference type="Proteomes" id="UP000192721">
    <property type="component" value="Unassembled WGS sequence"/>
</dbReference>
<dbReference type="EMBL" id="MUKV01000005">
    <property type="protein sequence ID" value="OQS42293.1"/>
    <property type="molecule type" value="Genomic_DNA"/>
</dbReference>
<dbReference type="RefSeq" id="WP_081554875.1">
    <property type="nucleotide sequence ID" value="NZ_MUKV01000005.1"/>
</dbReference>
<accession>A0A1W0D5S6</accession>
<sequence length="134" mass="15332">MSDIRDIFEEKMRERWPHTTHNGYQGFNIMALSGTYADGHLQSAWDGFQAALSVINDKWQTMESAPKHTVLIDGMHRYGPSILLSVGPNVYRGRWWEAHSITGKIQSNFLRDGSIACFPIAWMPLPESHKEKTE</sequence>
<comment type="caution">
    <text evidence="1">The sequence shown here is derived from an EMBL/GenBank/DDBJ whole genome shotgun (WGS) entry which is preliminary data.</text>
</comment>
<reference evidence="1 2" key="1">
    <citation type="submission" date="2017-02" db="EMBL/GenBank/DDBJ databases">
        <title>Chromobacterium haemolyticum H5244.</title>
        <authorList>
            <person name="Gulvik C.A."/>
        </authorList>
    </citation>
    <scope>NUCLEOTIDE SEQUENCE [LARGE SCALE GENOMIC DNA]</scope>
    <source>
        <strain evidence="1 2">H5244</strain>
    </source>
</reference>
<proteinExistence type="predicted"/>
<gene>
    <name evidence="1" type="ORF">B0T45_05740</name>
</gene>
<protein>
    <recommendedName>
        <fullName evidence="3">DUF551 domain-containing protein</fullName>
    </recommendedName>
</protein>
<name>A0A1W0D5S6_9NEIS</name>
<evidence type="ECO:0008006" key="3">
    <source>
        <dbReference type="Google" id="ProtNLM"/>
    </source>
</evidence>
<evidence type="ECO:0000313" key="1">
    <source>
        <dbReference type="EMBL" id="OQS42293.1"/>
    </source>
</evidence>